<sequence>MAECEIQKIDPETEFLSSKRETGNEWEIFKENVRPLKRGRNVNILNNALKSHTDNHLKKSLLNQRRKLIAAVDDYKGEDPLLPWLECMKWVQEAFPPGGDSSGLVVIYEQCVRAFWHSEQYKDDLRYLKVWLEYADNCFDKEVIFAFLDANEIGKTHSDFYISYALHLEVKNKFKAANQTFELGISRNAQPIEKLKAAYRKFLIRSMSRTKPVEEPMEKQAPVRSFGTLLAKGENGARLASLKSDHSSKNNRTRAAPLSIYKDSNASGETSPHQPDQSNSWLKLGARAERNKENNAIPAKWKSFKIPQRPGTRTSVASASACIPVFVDEECQDSLNLKAEGCKSSSLKIKQEDEKDLKRETELLRKNPLRNFPHCSLPR</sequence>
<proteinExistence type="predicted"/>
<evidence type="ECO:0000313" key="1">
    <source>
        <dbReference type="EMBL" id="CAJ2674216.1"/>
    </source>
</evidence>
<organism evidence="1 2">
    <name type="scientific">Trifolium pratense</name>
    <name type="common">Red clover</name>
    <dbReference type="NCBI Taxonomy" id="57577"/>
    <lineage>
        <taxon>Eukaryota</taxon>
        <taxon>Viridiplantae</taxon>
        <taxon>Streptophyta</taxon>
        <taxon>Embryophyta</taxon>
        <taxon>Tracheophyta</taxon>
        <taxon>Spermatophyta</taxon>
        <taxon>Magnoliopsida</taxon>
        <taxon>eudicotyledons</taxon>
        <taxon>Gunneridae</taxon>
        <taxon>Pentapetalae</taxon>
        <taxon>rosids</taxon>
        <taxon>fabids</taxon>
        <taxon>Fabales</taxon>
        <taxon>Fabaceae</taxon>
        <taxon>Papilionoideae</taxon>
        <taxon>50 kb inversion clade</taxon>
        <taxon>NPAAA clade</taxon>
        <taxon>Hologalegina</taxon>
        <taxon>IRL clade</taxon>
        <taxon>Trifolieae</taxon>
        <taxon>Trifolium</taxon>
    </lineage>
</organism>
<dbReference type="Proteomes" id="UP001177021">
    <property type="component" value="Unassembled WGS sequence"/>
</dbReference>
<evidence type="ECO:0000313" key="2">
    <source>
        <dbReference type="Proteomes" id="UP001177021"/>
    </source>
</evidence>
<comment type="caution">
    <text evidence="1">The sequence shown here is derived from an EMBL/GenBank/DDBJ whole genome shotgun (WGS) entry which is preliminary data.</text>
</comment>
<dbReference type="EMBL" id="CASHSV030000716">
    <property type="protein sequence ID" value="CAJ2674216.1"/>
    <property type="molecule type" value="Genomic_DNA"/>
</dbReference>
<name>A0ACB0LYK0_TRIPR</name>
<gene>
    <name evidence="1" type="ORF">MILVUS5_LOCUS37507</name>
</gene>
<protein>
    <submittedName>
        <fullName evidence="1">Uncharacterized protein</fullName>
    </submittedName>
</protein>
<keyword evidence="2" id="KW-1185">Reference proteome</keyword>
<accession>A0ACB0LYK0</accession>
<reference evidence="1" key="1">
    <citation type="submission" date="2023-10" db="EMBL/GenBank/DDBJ databases">
        <authorList>
            <person name="Rodriguez Cubillos JULIANA M."/>
            <person name="De Vega J."/>
        </authorList>
    </citation>
    <scope>NUCLEOTIDE SEQUENCE</scope>
</reference>